<protein>
    <submittedName>
        <fullName evidence="1">Uncharacterized protein</fullName>
    </submittedName>
</protein>
<gene>
    <name evidence="1" type="ORF">Rin_00018710</name>
</gene>
<sequence>MIIMKQAMIKITVLLKNSLWIALFERTDDKGYAVARTVFGDEPTAPELYEFISTHFLPAQIY</sequence>
<evidence type="ECO:0000313" key="2">
    <source>
        <dbReference type="Proteomes" id="UP000004116"/>
    </source>
</evidence>
<name>G2H1C9_9ENTR</name>
<evidence type="ECO:0000313" key="1">
    <source>
        <dbReference type="EMBL" id="EGY28202.1"/>
    </source>
</evidence>
<dbReference type="Proteomes" id="UP000004116">
    <property type="component" value="Unassembled WGS sequence"/>
</dbReference>
<comment type="caution">
    <text evidence="1">The sequence shown here is derived from an EMBL/GenBank/DDBJ whole genome shotgun (WGS) entry which is preliminary data.</text>
</comment>
<accession>G2H1C9</accession>
<proteinExistence type="predicted"/>
<dbReference type="Pfam" id="PF11208">
    <property type="entry name" value="DUF2992"/>
    <property type="match status" value="1"/>
</dbReference>
<dbReference type="InterPro" id="IPR016787">
    <property type="entry name" value="UCP021328"/>
</dbReference>
<keyword evidence="2" id="KW-1185">Reference proteome</keyword>
<organism evidence="1 2">
    <name type="scientific">Candidatus Regiella insecticola 5.15</name>
    <dbReference type="NCBI Taxonomy" id="1005043"/>
    <lineage>
        <taxon>Bacteria</taxon>
        <taxon>Pseudomonadati</taxon>
        <taxon>Pseudomonadota</taxon>
        <taxon>Gammaproteobacteria</taxon>
        <taxon>Enterobacterales</taxon>
        <taxon>Enterobacteriaceae</taxon>
        <taxon>aphid secondary symbionts</taxon>
        <taxon>Candidatus Regiella</taxon>
    </lineage>
</organism>
<reference evidence="1 2" key="1">
    <citation type="journal article" date="2012" name="Genome Res.">
        <title>Genomic basis of endosymbiont-conferred protection against an insect parasitoid.</title>
        <authorList>
            <person name="Hansen A.K."/>
            <person name="Vorburger C."/>
            <person name="Moran N.A."/>
        </authorList>
    </citation>
    <scope>NUCLEOTIDE SEQUENCE [LARGE SCALE GENOMIC DNA]</scope>
    <source>
        <strain evidence="2">R5.15</strain>
    </source>
</reference>
<dbReference type="AlphaFoldDB" id="G2H1C9"/>
<dbReference type="EMBL" id="AGCA01000440">
    <property type="protein sequence ID" value="EGY28202.1"/>
    <property type="molecule type" value="Genomic_DNA"/>
</dbReference>